<dbReference type="AlphaFoldDB" id="A0A9W8ZZ57"/>
<evidence type="ECO:0000313" key="1">
    <source>
        <dbReference type="EMBL" id="KAJ4469293.1"/>
    </source>
</evidence>
<comment type="caution">
    <text evidence="1">The sequence shown here is derived from an EMBL/GenBank/DDBJ whole genome shotgun (WGS) entry which is preliminary data.</text>
</comment>
<name>A0A9W8ZZ57_9AGAR</name>
<keyword evidence="2" id="KW-1185">Reference proteome</keyword>
<dbReference type="EMBL" id="JAOTPV010000033">
    <property type="protein sequence ID" value="KAJ4469293.1"/>
    <property type="molecule type" value="Genomic_DNA"/>
</dbReference>
<sequence length="276" mass="30122">MNLVSNGDFPIEYCFRSNEPALYKAPILVTFSPLLASHRKSTHVHLLSTSSPTSSTFAIHYLLRVMYPIALKVYLLLGLVSLASVAALPVQPTQQVTASASSSLTSHASPHNPTINARTLSFKKSTSKVVVKSIIWAGTEKPTHKEDQTAAQNAVRVLLQSAAVEQQWEMQKFEKIWENYPAVNDDNYIDFEVSLVVNPDSTSTQSRELTCRGKITGVGRVLRAVKIPLSPVINGELVSSGDNKVLVRVVHSQTVKHDVPLPKTLAKISSHASSVS</sequence>
<accession>A0A9W8ZZ57</accession>
<organism evidence="1 2">
    <name type="scientific">Lentinula aciculospora</name>
    <dbReference type="NCBI Taxonomy" id="153920"/>
    <lineage>
        <taxon>Eukaryota</taxon>
        <taxon>Fungi</taxon>
        <taxon>Dikarya</taxon>
        <taxon>Basidiomycota</taxon>
        <taxon>Agaricomycotina</taxon>
        <taxon>Agaricomycetes</taxon>
        <taxon>Agaricomycetidae</taxon>
        <taxon>Agaricales</taxon>
        <taxon>Marasmiineae</taxon>
        <taxon>Omphalotaceae</taxon>
        <taxon>Lentinula</taxon>
    </lineage>
</organism>
<reference evidence="1" key="1">
    <citation type="submission" date="2022-08" db="EMBL/GenBank/DDBJ databases">
        <title>A Global Phylogenomic Analysis of the Shiitake Genus Lentinula.</title>
        <authorList>
            <consortium name="DOE Joint Genome Institute"/>
            <person name="Sierra-Patev S."/>
            <person name="Min B."/>
            <person name="Naranjo-Ortiz M."/>
            <person name="Looney B."/>
            <person name="Konkel Z."/>
            <person name="Slot J.C."/>
            <person name="Sakamoto Y."/>
            <person name="Steenwyk J.L."/>
            <person name="Rokas A."/>
            <person name="Carro J."/>
            <person name="Camarero S."/>
            <person name="Ferreira P."/>
            <person name="Molpeceres G."/>
            <person name="Ruiz-Duenas F.J."/>
            <person name="Serrano A."/>
            <person name="Henrissat B."/>
            <person name="Drula E."/>
            <person name="Hughes K.W."/>
            <person name="Mata J.L."/>
            <person name="Ishikawa N.K."/>
            <person name="Vargas-Isla R."/>
            <person name="Ushijima S."/>
            <person name="Smith C.A."/>
            <person name="Ahrendt S."/>
            <person name="Andreopoulos W."/>
            <person name="He G."/>
            <person name="Labutti K."/>
            <person name="Lipzen A."/>
            <person name="Ng V."/>
            <person name="Riley R."/>
            <person name="Sandor L."/>
            <person name="Barry K."/>
            <person name="Martinez A.T."/>
            <person name="Xiao Y."/>
            <person name="Gibbons J.G."/>
            <person name="Terashima K."/>
            <person name="Grigoriev I.V."/>
            <person name="Hibbett D.S."/>
        </authorList>
    </citation>
    <scope>NUCLEOTIDE SEQUENCE</scope>
    <source>
        <strain evidence="1">JLM2183</strain>
    </source>
</reference>
<gene>
    <name evidence="1" type="ORF">J3R30DRAFT_3553131</name>
</gene>
<evidence type="ECO:0000313" key="2">
    <source>
        <dbReference type="Proteomes" id="UP001150266"/>
    </source>
</evidence>
<proteinExistence type="predicted"/>
<dbReference type="Proteomes" id="UP001150266">
    <property type="component" value="Unassembled WGS sequence"/>
</dbReference>
<protein>
    <submittedName>
        <fullName evidence="1">Uncharacterized protein</fullName>
    </submittedName>
</protein>